<evidence type="ECO:0000313" key="3">
    <source>
        <dbReference type="Proteomes" id="UP000325577"/>
    </source>
</evidence>
<dbReference type="EMBL" id="CM018050">
    <property type="protein sequence ID" value="KAA8517645.1"/>
    <property type="molecule type" value="Genomic_DNA"/>
</dbReference>
<dbReference type="Proteomes" id="UP000325577">
    <property type="component" value="Linkage Group LG7"/>
</dbReference>
<keyword evidence="3" id="KW-1185">Reference proteome</keyword>
<feature type="chain" id="PRO_5023900065" evidence="1">
    <location>
        <begin position="30"/>
        <end position="164"/>
    </location>
</feature>
<feature type="signal peptide" evidence="1">
    <location>
        <begin position="1"/>
        <end position="29"/>
    </location>
</feature>
<sequence>MESKKVSLFFTLVLAMVLVATTFVPLAFARELTSDGVTTRKDPLINIMISGVEGLGVKVVGMECVNNDAFAPLTFVDVIELAMARERCLLRAMARECCLLRAMARERSPVFSWGVGKAPAPVFSWGVGKAPARLAGRLGPKMCENKARNGFSRHSPHQKETENG</sequence>
<protein>
    <submittedName>
        <fullName evidence="2">Uncharacterized protein</fullName>
    </submittedName>
</protein>
<keyword evidence="1" id="KW-0732">Signal</keyword>
<organism evidence="2 3">
    <name type="scientific">Nyssa sinensis</name>
    <dbReference type="NCBI Taxonomy" id="561372"/>
    <lineage>
        <taxon>Eukaryota</taxon>
        <taxon>Viridiplantae</taxon>
        <taxon>Streptophyta</taxon>
        <taxon>Embryophyta</taxon>
        <taxon>Tracheophyta</taxon>
        <taxon>Spermatophyta</taxon>
        <taxon>Magnoliopsida</taxon>
        <taxon>eudicotyledons</taxon>
        <taxon>Gunneridae</taxon>
        <taxon>Pentapetalae</taxon>
        <taxon>asterids</taxon>
        <taxon>Cornales</taxon>
        <taxon>Nyssaceae</taxon>
        <taxon>Nyssa</taxon>
    </lineage>
</organism>
<reference evidence="2 3" key="1">
    <citation type="submission" date="2019-09" db="EMBL/GenBank/DDBJ databases">
        <title>A chromosome-level genome assembly of the Chinese tupelo Nyssa sinensis.</title>
        <authorList>
            <person name="Yang X."/>
            <person name="Kang M."/>
            <person name="Yang Y."/>
            <person name="Xiong H."/>
            <person name="Wang M."/>
            <person name="Zhang Z."/>
            <person name="Wang Z."/>
            <person name="Wu H."/>
            <person name="Ma T."/>
            <person name="Liu J."/>
            <person name="Xi Z."/>
        </authorList>
    </citation>
    <scope>NUCLEOTIDE SEQUENCE [LARGE SCALE GENOMIC DNA]</scope>
    <source>
        <strain evidence="2">J267</strain>
        <tissue evidence="2">Leaf</tissue>
    </source>
</reference>
<evidence type="ECO:0000256" key="1">
    <source>
        <dbReference type="SAM" id="SignalP"/>
    </source>
</evidence>
<proteinExistence type="predicted"/>
<gene>
    <name evidence="2" type="ORF">F0562_015113</name>
</gene>
<accession>A0A5J4ZGF3</accession>
<dbReference type="AlphaFoldDB" id="A0A5J4ZGF3"/>
<name>A0A5J4ZGF3_9ASTE</name>
<evidence type="ECO:0000313" key="2">
    <source>
        <dbReference type="EMBL" id="KAA8517645.1"/>
    </source>
</evidence>